<reference evidence="1 2" key="1">
    <citation type="submission" date="2021-06" db="EMBL/GenBank/DDBJ databases">
        <authorList>
            <person name="Kallberg Y."/>
            <person name="Tangrot J."/>
            <person name="Rosling A."/>
        </authorList>
    </citation>
    <scope>NUCLEOTIDE SEQUENCE [LARGE SCALE GENOMIC DNA]</scope>
    <source>
        <strain evidence="1 2">120-4 pot B 10/14</strain>
    </source>
</reference>
<dbReference type="SUPFAM" id="SSF56112">
    <property type="entry name" value="Protein kinase-like (PK-like)"/>
    <property type="match status" value="1"/>
</dbReference>
<gene>
    <name evidence="1" type="ORF">GMARGA_LOCUS24312</name>
</gene>
<evidence type="ECO:0000313" key="1">
    <source>
        <dbReference type="EMBL" id="CAG8806497.1"/>
    </source>
</evidence>
<dbReference type="InterPro" id="IPR011009">
    <property type="entry name" value="Kinase-like_dom_sf"/>
</dbReference>
<evidence type="ECO:0000313" key="2">
    <source>
        <dbReference type="Proteomes" id="UP000789901"/>
    </source>
</evidence>
<dbReference type="Gene3D" id="1.10.10.1010">
    <property type="entry name" value="Intein homing endonuclease, domain IV"/>
    <property type="match status" value="1"/>
</dbReference>
<comment type="caution">
    <text evidence="1">The sequence shown here is derived from an EMBL/GenBank/DDBJ whole genome shotgun (WGS) entry which is preliminary data.</text>
</comment>
<feature type="non-terminal residue" evidence="1">
    <location>
        <position position="1"/>
    </location>
</feature>
<sequence>NAPKQKRINNLIKKCIKCSFRRRHKDANSPHWASNRYKRLEYVPYEQFTNIKYLSEGGFSKIYKAIWRDGPITSWYSKKQRFHRHKNCTVVLKSLNDSKYFSPNFLNEVSMLDPI</sequence>
<name>A0ABN7VYR6_GIGMA</name>
<proteinExistence type="predicted"/>
<keyword evidence="2" id="KW-1185">Reference proteome</keyword>
<dbReference type="EMBL" id="CAJVQB010025514">
    <property type="protein sequence ID" value="CAG8806497.1"/>
    <property type="molecule type" value="Genomic_DNA"/>
</dbReference>
<accession>A0ABN7VYR6</accession>
<protein>
    <submittedName>
        <fullName evidence="1">6862_t:CDS:1</fullName>
    </submittedName>
</protein>
<organism evidence="1 2">
    <name type="scientific">Gigaspora margarita</name>
    <dbReference type="NCBI Taxonomy" id="4874"/>
    <lineage>
        <taxon>Eukaryota</taxon>
        <taxon>Fungi</taxon>
        <taxon>Fungi incertae sedis</taxon>
        <taxon>Mucoromycota</taxon>
        <taxon>Glomeromycotina</taxon>
        <taxon>Glomeromycetes</taxon>
        <taxon>Diversisporales</taxon>
        <taxon>Gigasporaceae</taxon>
        <taxon>Gigaspora</taxon>
    </lineage>
</organism>
<dbReference type="Proteomes" id="UP000789901">
    <property type="component" value="Unassembled WGS sequence"/>
</dbReference>